<proteinExistence type="predicted"/>
<dbReference type="Proteomes" id="UP001066276">
    <property type="component" value="Chromosome 12"/>
</dbReference>
<comment type="caution">
    <text evidence="1">The sequence shown here is derived from an EMBL/GenBank/DDBJ whole genome shotgun (WGS) entry which is preliminary data.</text>
</comment>
<keyword evidence="2" id="KW-1185">Reference proteome</keyword>
<dbReference type="AlphaFoldDB" id="A0AAV7KUD3"/>
<dbReference type="EMBL" id="JANPWB010000016">
    <property type="protein sequence ID" value="KAJ1083091.1"/>
    <property type="molecule type" value="Genomic_DNA"/>
</dbReference>
<evidence type="ECO:0000313" key="2">
    <source>
        <dbReference type="Proteomes" id="UP001066276"/>
    </source>
</evidence>
<evidence type="ECO:0000313" key="1">
    <source>
        <dbReference type="EMBL" id="KAJ1083091.1"/>
    </source>
</evidence>
<protein>
    <submittedName>
        <fullName evidence="1">Uncharacterized protein</fullName>
    </submittedName>
</protein>
<feature type="non-terminal residue" evidence="1">
    <location>
        <position position="56"/>
    </location>
</feature>
<gene>
    <name evidence="1" type="ORF">NDU88_003251</name>
</gene>
<reference evidence="1" key="1">
    <citation type="journal article" date="2022" name="bioRxiv">
        <title>Sequencing and chromosome-scale assembly of the giantPleurodeles waltlgenome.</title>
        <authorList>
            <person name="Brown T."/>
            <person name="Elewa A."/>
            <person name="Iarovenko S."/>
            <person name="Subramanian E."/>
            <person name="Araus A.J."/>
            <person name="Petzold A."/>
            <person name="Susuki M."/>
            <person name="Suzuki K.-i.T."/>
            <person name="Hayashi T."/>
            <person name="Toyoda A."/>
            <person name="Oliveira C."/>
            <person name="Osipova E."/>
            <person name="Leigh N.D."/>
            <person name="Simon A."/>
            <person name="Yun M.H."/>
        </authorList>
    </citation>
    <scope>NUCLEOTIDE SEQUENCE</scope>
    <source>
        <strain evidence="1">20211129_DDA</strain>
        <tissue evidence="1">Liver</tissue>
    </source>
</reference>
<name>A0AAV7KUD3_PLEWA</name>
<organism evidence="1 2">
    <name type="scientific">Pleurodeles waltl</name>
    <name type="common">Iberian ribbed newt</name>
    <dbReference type="NCBI Taxonomy" id="8319"/>
    <lineage>
        <taxon>Eukaryota</taxon>
        <taxon>Metazoa</taxon>
        <taxon>Chordata</taxon>
        <taxon>Craniata</taxon>
        <taxon>Vertebrata</taxon>
        <taxon>Euteleostomi</taxon>
        <taxon>Amphibia</taxon>
        <taxon>Batrachia</taxon>
        <taxon>Caudata</taxon>
        <taxon>Salamandroidea</taxon>
        <taxon>Salamandridae</taxon>
        <taxon>Pleurodelinae</taxon>
        <taxon>Pleurodeles</taxon>
    </lineage>
</organism>
<accession>A0AAV7KUD3</accession>
<sequence>MMMTSQSLWKLSQWCSTYPTCSEGYGTGSITSSYFCEASTETCTNPYLSRSMHYRE</sequence>